<proteinExistence type="predicted"/>
<evidence type="ECO:0000313" key="3">
    <source>
        <dbReference type="Proteomes" id="UP000799324"/>
    </source>
</evidence>
<organism evidence="2 3">
    <name type="scientific">Lophiostoma macrostomum CBS 122681</name>
    <dbReference type="NCBI Taxonomy" id="1314788"/>
    <lineage>
        <taxon>Eukaryota</taxon>
        <taxon>Fungi</taxon>
        <taxon>Dikarya</taxon>
        <taxon>Ascomycota</taxon>
        <taxon>Pezizomycotina</taxon>
        <taxon>Dothideomycetes</taxon>
        <taxon>Pleosporomycetidae</taxon>
        <taxon>Pleosporales</taxon>
        <taxon>Lophiostomataceae</taxon>
        <taxon>Lophiostoma</taxon>
    </lineage>
</organism>
<dbReference type="Proteomes" id="UP000799324">
    <property type="component" value="Unassembled WGS sequence"/>
</dbReference>
<keyword evidence="1" id="KW-1133">Transmembrane helix</keyword>
<keyword evidence="1" id="KW-0472">Membrane</keyword>
<accession>A0A6A6TKH2</accession>
<name>A0A6A6TKH2_9PLEO</name>
<dbReference type="EMBL" id="MU004299">
    <property type="protein sequence ID" value="KAF2660535.1"/>
    <property type="molecule type" value="Genomic_DNA"/>
</dbReference>
<sequence length="92" mass="10420">MEHDNMSMHDACSVHMKLVLYLMVTIDLALIPGHSLYKLLLFASVLLKSSPRFTLLSKTKLLGKLCVFQRINPEHDVVLARANLPSFCPKVR</sequence>
<keyword evidence="3" id="KW-1185">Reference proteome</keyword>
<keyword evidence="1" id="KW-0812">Transmembrane</keyword>
<gene>
    <name evidence="2" type="ORF">K491DRAFT_62361</name>
</gene>
<feature type="transmembrane region" description="Helical" evidence="1">
    <location>
        <begin position="20"/>
        <end position="47"/>
    </location>
</feature>
<evidence type="ECO:0000313" key="2">
    <source>
        <dbReference type="EMBL" id="KAF2660535.1"/>
    </source>
</evidence>
<protein>
    <submittedName>
        <fullName evidence="2">Uncharacterized protein</fullName>
    </submittedName>
</protein>
<dbReference type="AlphaFoldDB" id="A0A6A6TKH2"/>
<reference evidence="2" key="1">
    <citation type="journal article" date="2020" name="Stud. Mycol.">
        <title>101 Dothideomycetes genomes: a test case for predicting lifestyles and emergence of pathogens.</title>
        <authorList>
            <person name="Haridas S."/>
            <person name="Albert R."/>
            <person name="Binder M."/>
            <person name="Bloem J."/>
            <person name="Labutti K."/>
            <person name="Salamov A."/>
            <person name="Andreopoulos B."/>
            <person name="Baker S."/>
            <person name="Barry K."/>
            <person name="Bills G."/>
            <person name="Bluhm B."/>
            <person name="Cannon C."/>
            <person name="Castanera R."/>
            <person name="Culley D."/>
            <person name="Daum C."/>
            <person name="Ezra D."/>
            <person name="Gonzalez J."/>
            <person name="Henrissat B."/>
            <person name="Kuo A."/>
            <person name="Liang C."/>
            <person name="Lipzen A."/>
            <person name="Lutzoni F."/>
            <person name="Magnuson J."/>
            <person name="Mondo S."/>
            <person name="Nolan M."/>
            <person name="Ohm R."/>
            <person name="Pangilinan J."/>
            <person name="Park H.-J."/>
            <person name="Ramirez L."/>
            <person name="Alfaro M."/>
            <person name="Sun H."/>
            <person name="Tritt A."/>
            <person name="Yoshinaga Y."/>
            <person name="Zwiers L.-H."/>
            <person name="Turgeon B."/>
            <person name="Goodwin S."/>
            <person name="Spatafora J."/>
            <person name="Crous P."/>
            <person name="Grigoriev I."/>
        </authorList>
    </citation>
    <scope>NUCLEOTIDE SEQUENCE</scope>
    <source>
        <strain evidence="2">CBS 122681</strain>
    </source>
</reference>
<evidence type="ECO:0000256" key="1">
    <source>
        <dbReference type="SAM" id="Phobius"/>
    </source>
</evidence>